<dbReference type="AlphaFoldDB" id="A0A6J7KDF4"/>
<keyword evidence="4" id="KW-0418">Kinase</keyword>
<dbReference type="CDD" id="cd01166">
    <property type="entry name" value="KdgK"/>
    <property type="match status" value="1"/>
</dbReference>
<dbReference type="Gene3D" id="3.40.1190.20">
    <property type="match status" value="1"/>
</dbReference>
<name>A0A6J7KDF4_9ZZZZ</name>
<dbReference type="PROSITE" id="PS00584">
    <property type="entry name" value="PFKB_KINASES_2"/>
    <property type="match status" value="1"/>
</dbReference>
<dbReference type="SUPFAM" id="SSF53613">
    <property type="entry name" value="Ribokinase-like"/>
    <property type="match status" value="1"/>
</dbReference>
<dbReference type="InterPro" id="IPR050306">
    <property type="entry name" value="PfkB_Carbo_kinase"/>
</dbReference>
<keyword evidence="2" id="KW-0808">Transferase</keyword>
<dbReference type="InterPro" id="IPR011611">
    <property type="entry name" value="PfkB_dom"/>
</dbReference>
<comment type="similarity">
    <text evidence="1">Belongs to the carbohydrate kinase PfkB family.</text>
</comment>
<keyword evidence="5" id="KW-0067">ATP-binding</keyword>
<evidence type="ECO:0000256" key="4">
    <source>
        <dbReference type="ARBA" id="ARBA00022777"/>
    </source>
</evidence>
<gene>
    <name evidence="7" type="ORF">UFOPK3772_01709</name>
</gene>
<dbReference type="Pfam" id="PF00294">
    <property type="entry name" value="PfkB"/>
    <property type="match status" value="1"/>
</dbReference>
<evidence type="ECO:0000256" key="1">
    <source>
        <dbReference type="ARBA" id="ARBA00010688"/>
    </source>
</evidence>
<dbReference type="InterPro" id="IPR029056">
    <property type="entry name" value="Ribokinase-like"/>
</dbReference>
<dbReference type="PANTHER" id="PTHR43085:SF1">
    <property type="entry name" value="PSEUDOURIDINE KINASE-RELATED"/>
    <property type="match status" value="1"/>
</dbReference>
<evidence type="ECO:0000256" key="2">
    <source>
        <dbReference type="ARBA" id="ARBA00022679"/>
    </source>
</evidence>
<evidence type="ECO:0000256" key="5">
    <source>
        <dbReference type="ARBA" id="ARBA00022840"/>
    </source>
</evidence>
<sequence>MMRAHLCTLGEAMIRLSPPDGRRVATAVGFDASVGGAELNVAIASAALGMPATWLSSLPDNPLAERIMRAARGAGVTVVVAPSDSRVGLYFVEVGEEPRGVSVIYDRAVSAMSLLDGLNEGMRAVVSDATVLYSSGITLGLGPGSENLLREFYEGGANSLKYFEVNYRSKLWSETEARDATMRLLNLFDVLVASDHDLTDLLSIDPDPIVAARMLIAQYGHQFVLIPRRWGRVGEMGSNTLTVVTEGDEFTAECPGRVVDPVGAGDAGTGAFIAIYSATGDYRLAVEASVRASAFQQTLAGDASAFTMEEITNPSERRIRR</sequence>
<evidence type="ECO:0000313" key="7">
    <source>
        <dbReference type="EMBL" id="CAB4953585.1"/>
    </source>
</evidence>
<dbReference type="GO" id="GO:0005524">
    <property type="term" value="F:ATP binding"/>
    <property type="evidence" value="ECO:0007669"/>
    <property type="project" value="UniProtKB-KW"/>
</dbReference>
<dbReference type="EMBL" id="CAFBNE010000052">
    <property type="protein sequence ID" value="CAB4953585.1"/>
    <property type="molecule type" value="Genomic_DNA"/>
</dbReference>
<proteinExistence type="inferred from homology"/>
<evidence type="ECO:0000256" key="3">
    <source>
        <dbReference type="ARBA" id="ARBA00022741"/>
    </source>
</evidence>
<organism evidence="7">
    <name type="scientific">freshwater metagenome</name>
    <dbReference type="NCBI Taxonomy" id="449393"/>
    <lineage>
        <taxon>unclassified sequences</taxon>
        <taxon>metagenomes</taxon>
        <taxon>ecological metagenomes</taxon>
    </lineage>
</organism>
<evidence type="ECO:0000259" key="6">
    <source>
        <dbReference type="Pfam" id="PF00294"/>
    </source>
</evidence>
<feature type="domain" description="Carbohydrate kinase PfkB" evidence="6">
    <location>
        <begin position="5"/>
        <end position="299"/>
    </location>
</feature>
<dbReference type="PANTHER" id="PTHR43085">
    <property type="entry name" value="HEXOKINASE FAMILY MEMBER"/>
    <property type="match status" value="1"/>
</dbReference>
<protein>
    <submittedName>
        <fullName evidence="7">Unannotated protein</fullName>
    </submittedName>
</protein>
<dbReference type="InterPro" id="IPR002173">
    <property type="entry name" value="Carboh/pur_kinase_PfkB_CS"/>
</dbReference>
<accession>A0A6J7KDF4</accession>
<reference evidence="7" key="1">
    <citation type="submission" date="2020-05" db="EMBL/GenBank/DDBJ databases">
        <authorList>
            <person name="Chiriac C."/>
            <person name="Salcher M."/>
            <person name="Ghai R."/>
            <person name="Kavagutti S V."/>
        </authorList>
    </citation>
    <scope>NUCLEOTIDE SEQUENCE</scope>
</reference>
<dbReference type="GO" id="GO:0016301">
    <property type="term" value="F:kinase activity"/>
    <property type="evidence" value="ECO:0007669"/>
    <property type="project" value="UniProtKB-KW"/>
</dbReference>
<keyword evidence="3" id="KW-0547">Nucleotide-binding</keyword>